<dbReference type="GeneID" id="34607526"/>
<feature type="compositionally biased region" description="Polar residues" evidence="6">
    <location>
        <begin position="520"/>
        <end position="539"/>
    </location>
</feature>
<dbReference type="EMBL" id="KV878336">
    <property type="protein sequence ID" value="OJJ50466.1"/>
    <property type="molecule type" value="Genomic_DNA"/>
</dbReference>
<dbReference type="PANTHER" id="PTHR11042:SF196">
    <property type="entry name" value="MITOSIS INHIBITOR PROTEIN KINASE SWE1"/>
    <property type="match status" value="1"/>
</dbReference>
<sequence>MVATFSPHRDAGGTLHLASHPGLHHVDASSAIRQLRRSLSRSPSKSSNFTLIAARTTHSPSRSTSAAAGAASPYISSPLSPSRRASQSNFVLFPSTTTTTAATSSSSSAPQQQSPLFLPYPSTTKITRPVMRRARTSPRSPVKRVLNISTDQGNAAPMGAPIAPATTDDENRPITPMLRLNYPIDDPLTPGLDTTSCLSTTTTTTTPPVADAALGPRTSQARIEKRRSGPLGPFNSISPLKRSDGIMNLDQASRGSPSAKRRSVHAAAGSVAHTTAVPSDFNIFDTEISSSSSSSSSSSPSSPPTIMEESTTPPPILQPATITTSPFTTTPESPLDLLGEPVAPVAVAPSPLFNSSFPSIPKRSSSLRRSTLQQRQSDRPLFARSLRGGNELFPSEALGATNTTTTMGTPLHVRPRMSLDHGLFQSNHHDNNNNLFSTPRAAPASPLFASSAHTGNLGMMPTTTTTAAPSAHPLSRTITQSSSSSSLADESPTHEPSHQPERPRQVFNFSKSLPAGATRPTLSRQLTRQDSASSTDSFATPENYKLVKPLPAAFMSTGLISKKNRNAEDPHAGFSKNMPDTPCKRPLNVFPPGQQALPERPLSRPKLLRQSYAVPASPFNPPATRPKPGPFARGMGIFGSNPLTKQSDSSRRNSFVSIDGDDRGLSQSPSAGRDGRPAPFTDADLPPTPTKQSFFPSRTYPPASSQIASLERLSEAKGTSPRHTDKFQSESPRTPHDHLLPPDPSGLSISNHDHQSSSIQLDFNAANLPATPTGPRDSFPQPGKRPSLPLAAYHAPDVDSSLWSRFDKVELVGTGEFSQVYRVAEPHNLSFSSSLFSLPDRVWAVKKAKHPYSGLKDRERRIREVDILKSLTNSDHIISFVNSWEENSHLYIQTEFCEEGSLDVFLAQVGLKARLDDFRIWKILLEVCVGLKHIHDSGIIHLDLKPANILITFEGVLKIADFGMATRWPAEDGIDGEGDREYIGPEILMGRYDKPADIFSLGLIIFEIAGNVELPDNGLSWQKLRNGDMSDVPSLTWSSETSIYRDASGNPVSEESSFDELCVSDFGDDDFGVDSFLHHGRSRERQAVRLARSGELIDPPNFMVDANHAQALDKIVRWMISPEPADRPTADQILDTSSVQFVERRRRAGATIFEGNWGPADEILAEDAEMIDV</sequence>
<feature type="region of interest" description="Disordered" evidence="6">
    <location>
        <begin position="100"/>
        <end position="171"/>
    </location>
</feature>
<gene>
    <name evidence="8" type="ORF">ASPZODRAFT_11336</name>
</gene>
<dbReference type="GO" id="GO:0005737">
    <property type="term" value="C:cytoplasm"/>
    <property type="evidence" value="ECO:0007669"/>
    <property type="project" value="TreeGrafter"/>
</dbReference>
<keyword evidence="9" id="KW-1185">Reference proteome</keyword>
<dbReference type="Gene3D" id="1.10.510.10">
    <property type="entry name" value="Transferase(Phosphotransferase) domain 1"/>
    <property type="match status" value="1"/>
</dbReference>
<feature type="compositionally biased region" description="Low complexity" evidence="6">
    <location>
        <begin position="459"/>
        <end position="469"/>
    </location>
</feature>
<protein>
    <recommendedName>
        <fullName evidence="7">Protein kinase domain-containing protein</fullName>
    </recommendedName>
</protein>
<dbReference type="InterPro" id="IPR050339">
    <property type="entry name" value="CC_SR_Kinase"/>
</dbReference>
<reference evidence="9" key="1">
    <citation type="journal article" date="2017" name="Genome Biol.">
        <title>Comparative genomics reveals high biological diversity and specific adaptations in the industrially and medically important fungal genus Aspergillus.</title>
        <authorList>
            <person name="de Vries R.P."/>
            <person name="Riley R."/>
            <person name="Wiebenga A."/>
            <person name="Aguilar-Osorio G."/>
            <person name="Amillis S."/>
            <person name="Uchima C.A."/>
            <person name="Anderluh G."/>
            <person name="Asadollahi M."/>
            <person name="Askin M."/>
            <person name="Barry K."/>
            <person name="Battaglia E."/>
            <person name="Bayram O."/>
            <person name="Benocci T."/>
            <person name="Braus-Stromeyer S.A."/>
            <person name="Caldana C."/>
            <person name="Canovas D."/>
            <person name="Cerqueira G.C."/>
            <person name="Chen F."/>
            <person name="Chen W."/>
            <person name="Choi C."/>
            <person name="Clum A."/>
            <person name="Dos Santos R.A."/>
            <person name="Damasio A.R."/>
            <person name="Diallinas G."/>
            <person name="Emri T."/>
            <person name="Fekete E."/>
            <person name="Flipphi M."/>
            <person name="Freyberg S."/>
            <person name="Gallo A."/>
            <person name="Gournas C."/>
            <person name="Habgood R."/>
            <person name="Hainaut M."/>
            <person name="Harispe M.L."/>
            <person name="Henrissat B."/>
            <person name="Hilden K.S."/>
            <person name="Hope R."/>
            <person name="Hossain A."/>
            <person name="Karabika E."/>
            <person name="Karaffa L."/>
            <person name="Karanyi Z."/>
            <person name="Krasevec N."/>
            <person name="Kuo A."/>
            <person name="Kusch H."/>
            <person name="LaButti K."/>
            <person name="Lagendijk E.L."/>
            <person name="Lapidus A."/>
            <person name="Levasseur A."/>
            <person name="Lindquist E."/>
            <person name="Lipzen A."/>
            <person name="Logrieco A.F."/>
            <person name="MacCabe A."/>
            <person name="Maekelae M.R."/>
            <person name="Malavazi I."/>
            <person name="Melin P."/>
            <person name="Meyer V."/>
            <person name="Mielnichuk N."/>
            <person name="Miskei M."/>
            <person name="Molnar A.P."/>
            <person name="Mule G."/>
            <person name="Ngan C.Y."/>
            <person name="Orejas M."/>
            <person name="Orosz E."/>
            <person name="Ouedraogo J.P."/>
            <person name="Overkamp K.M."/>
            <person name="Park H.-S."/>
            <person name="Perrone G."/>
            <person name="Piumi F."/>
            <person name="Punt P.J."/>
            <person name="Ram A.F."/>
            <person name="Ramon A."/>
            <person name="Rauscher S."/>
            <person name="Record E."/>
            <person name="Riano-Pachon D.M."/>
            <person name="Robert V."/>
            <person name="Roehrig J."/>
            <person name="Ruller R."/>
            <person name="Salamov A."/>
            <person name="Salih N.S."/>
            <person name="Samson R.A."/>
            <person name="Sandor E."/>
            <person name="Sanguinetti M."/>
            <person name="Schuetze T."/>
            <person name="Sepcic K."/>
            <person name="Shelest E."/>
            <person name="Sherlock G."/>
            <person name="Sophianopoulou V."/>
            <person name="Squina F.M."/>
            <person name="Sun H."/>
            <person name="Susca A."/>
            <person name="Todd R.B."/>
            <person name="Tsang A."/>
            <person name="Unkles S.E."/>
            <person name="van de Wiele N."/>
            <person name="van Rossen-Uffink D."/>
            <person name="Oliveira J.V."/>
            <person name="Vesth T.C."/>
            <person name="Visser J."/>
            <person name="Yu J.-H."/>
            <person name="Zhou M."/>
            <person name="Andersen M.R."/>
            <person name="Archer D.B."/>
            <person name="Baker S.E."/>
            <person name="Benoit I."/>
            <person name="Brakhage A.A."/>
            <person name="Braus G.H."/>
            <person name="Fischer R."/>
            <person name="Frisvad J.C."/>
            <person name="Goldman G.H."/>
            <person name="Houbraken J."/>
            <person name="Oakley B."/>
            <person name="Pocsi I."/>
            <person name="Scazzocchio C."/>
            <person name="Seiboth B."/>
            <person name="vanKuyk P.A."/>
            <person name="Wortman J."/>
            <person name="Dyer P.S."/>
            <person name="Grigoriev I.V."/>
        </authorList>
    </citation>
    <scope>NUCLEOTIDE SEQUENCE [LARGE SCALE GENOMIC DNA]</scope>
    <source>
        <strain evidence="9">CBS 506.65</strain>
    </source>
</reference>
<proteinExistence type="inferred from homology"/>
<evidence type="ECO:0000256" key="6">
    <source>
        <dbReference type="SAM" id="MobiDB-lite"/>
    </source>
</evidence>
<evidence type="ECO:0000256" key="1">
    <source>
        <dbReference type="ARBA" id="ARBA00022679"/>
    </source>
</evidence>
<feature type="region of interest" description="Disordered" evidence="6">
    <location>
        <begin position="202"/>
        <end position="271"/>
    </location>
</feature>
<dbReference type="InterPro" id="IPR011009">
    <property type="entry name" value="Kinase-like_dom_sf"/>
</dbReference>
<comment type="similarity">
    <text evidence="5">Belongs to the protein kinase superfamily. Ser/Thr protein kinase family. GCN2 subfamily.</text>
</comment>
<dbReference type="FunFam" id="1.10.510.10:FF:000536">
    <property type="entry name" value="Cyclin-dependent kinase WEE1"/>
    <property type="match status" value="1"/>
</dbReference>
<feature type="compositionally biased region" description="Basic and acidic residues" evidence="6">
    <location>
        <begin position="491"/>
        <end position="504"/>
    </location>
</feature>
<dbReference type="GO" id="GO:0004713">
    <property type="term" value="F:protein tyrosine kinase activity"/>
    <property type="evidence" value="ECO:0007669"/>
    <property type="project" value="TreeGrafter"/>
</dbReference>
<dbReference type="GO" id="GO:0005634">
    <property type="term" value="C:nucleus"/>
    <property type="evidence" value="ECO:0007669"/>
    <property type="project" value="TreeGrafter"/>
</dbReference>
<evidence type="ECO:0000256" key="4">
    <source>
        <dbReference type="ARBA" id="ARBA00022840"/>
    </source>
</evidence>
<dbReference type="GO" id="GO:0110031">
    <property type="term" value="P:negative regulation of G2/MI transition of meiotic cell cycle"/>
    <property type="evidence" value="ECO:0007669"/>
    <property type="project" value="TreeGrafter"/>
</dbReference>
<feature type="region of interest" description="Disordered" evidence="6">
    <location>
        <begin position="353"/>
        <end position="387"/>
    </location>
</feature>
<dbReference type="SMART" id="SM00220">
    <property type="entry name" value="S_TKc"/>
    <property type="match status" value="1"/>
</dbReference>
<dbReference type="STRING" id="1073090.A0A1L9STK4"/>
<feature type="compositionally biased region" description="Basic and acidic residues" evidence="6">
    <location>
        <begin position="722"/>
        <end position="740"/>
    </location>
</feature>
<dbReference type="SUPFAM" id="SSF56112">
    <property type="entry name" value="Protein kinase-like (PK-like)"/>
    <property type="match status" value="1"/>
</dbReference>
<feature type="compositionally biased region" description="Polar residues" evidence="6">
    <location>
        <begin position="641"/>
        <end position="656"/>
    </location>
</feature>
<dbReference type="PROSITE" id="PS50011">
    <property type="entry name" value="PROTEIN_KINASE_DOM"/>
    <property type="match status" value="1"/>
</dbReference>
<dbReference type="PANTHER" id="PTHR11042">
    <property type="entry name" value="EUKARYOTIC TRANSLATION INITIATION FACTOR 2-ALPHA KINASE EIF2-ALPHA KINASE -RELATED"/>
    <property type="match status" value="1"/>
</dbReference>
<dbReference type="InterPro" id="IPR000719">
    <property type="entry name" value="Prot_kinase_dom"/>
</dbReference>
<dbReference type="VEuPathDB" id="FungiDB:ASPZODRAFT_11336"/>
<dbReference type="PROSITE" id="PS00108">
    <property type="entry name" value="PROTEIN_KINASE_ST"/>
    <property type="match status" value="1"/>
</dbReference>
<evidence type="ECO:0000259" key="7">
    <source>
        <dbReference type="PROSITE" id="PS50011"/>
    </source>
</evidence>
<evidence type="ECO:0000256" key="3">
    <source>
        <dbReference type="ARBA" id="ARBA00022777"/>
    </source>
</evidence>
<feature type="compositionally biased region" description="Polar residues" evidence="6">
    <location>
        <begin position="690"/>
        <end position="708"/>
    </location>
</feature>
<dbReference type="AlphaFoldDB" id="A0A1L9STK4"/>
<feature type="compositionally biased region" description="Low complexity" evidence="6">
    <location>
        <begin position="287"/>
        <end position="311"/>
    </location>
</feature>
<dbReference type="GO" id="GO:0005524">
    <property type="term" value="F:ATP binding"/>
    <property type="evidence" value="ECO:0007669"/>
    <property type="project" value="UniProtKB-KW"/>
</dbReference>
<dbReference type="Pfam" id="PF00069">
    <property type="entry name" value="Pkinase"/>
    <property type="match status" value="1"/>
</dbReference>
<feature type="region of interest" description="Disordered" evidence="6">
    <location>
        <begin position="446"/>
        <end position="539"/>
    </location>
</feature>
<dbReference type="InterPro" id="IPR008271">
    <property type="entry name" value="Ser/Thr_kinase_AS"/>
</dbReference>
<feature type="region of interest" description="Disordered" evidence="6">
    <location>
        <begin position="1"/>
        <end position="21"/>
    </location>
</feature>
<feature type="compositionally biased region" description="Low complexity" evidence="6">
    <location>
        <begin position="59"/>
        <end position="78"/>
    </location>
</feature>
<dbReference type="FunFam" id="3.30.200.20:FF:000611">
    <property type="entry name" value="Protein kinase, putative"/>
    <property type="match status" value="1"/>
</dbReference>
<keyword evidence="1" id="KW-0808">Transferase</keyword>
<dbReference type="OrthoDB" id="5337378at2759"/>
<feature type="compositionally biased region" description="Pro residues" evidence="6">
    <location>
        <begin position="618"/>
        <end position="629"/>
    </location>
</feature>
<feature type="compositionally biased region" description="Low complexity" evidence="6">
    <location>
        <begin position="319"/>
        <end position="334"/>
    </location>
</feature>
<dbReference type="CDD" id="cd14052">
    <property type="entry name" value="PTKc_Wee1_fungi"/>
    <property type="match status" value="1"/>
</dbReference>
<keyword evidence="4" id="KW-0067">ATP-binding</keyword>
<evidence type="ECO:0000313" key="9">
    <source>
        <dbReference type="Proteomes" id="UP000184188"/>
    </source>
</evidence>
<dbReference type="Gene3D" id="3.30.200.20">
    <property type="entry name" value="Phosphorylase Kinase, domain 1"/>
    <property type="match status" value="1"/>
</dbReference>
<feature type="region of interest" description="Disordered" evidence="6">
    <location>
        <begin position="56"/>
        <end position="83"/>
    </location>
</feature>
<feature type="compositionally biased region" description="Low complexity" evidence="6">
    <location>
        <begin position="100"/>
        <end position="115"/>
    </location>
</feature>
<evidence type="ECO:0000256" key="2">
    <source>
        <dbReference type="ARBA" id="ARBA00022741"/>
    </source>
</evidence>
<feature type="domain" description="Protein kinase" evidence="7">
    <location>
        <begin position="806"/>
        <end position="1142"/>
    </location>
</feature>
<feature type="region of interest" description="Disordered" evidence="6">
    <location>
        <begin position="287"/>
        <end position="337"/>
    </location>
</feature>
<evidence type="ECO:0000313" key="8">
    <source>
        <dbReference type="EMBL" id="OJJ50466.1"/>
    </source>
</evidence>
<keyword evidence="3" id="KW-0418">Kinase</keyword>
<organism evidence="8 9">
    <name type="scientific">Penicilliopsis zonata CBS 506.65</name>
    <dbReference type="NCBI Taxonomy" id="1073090"/>
    <lineage>
        <taxon>Eukaryota</taxon>
        <taxon>Fungi</taxon>
        <taxon>Dikarya</taxon>
        <taxon>Ascomycota</taxon>
        <taxon>Pezizomycotina</taxon>
        <taxon>Eurotiomycetes</taxon>
        <taxon>Eurotiomycetidae</taxon>
        <taxon>Eurotiales</taxon>
        <taxon>Aspergillaceae</taxon>
        <taxon>Penicilliopsis</taxon>
    </lineage>
</organism>
<feature type="compositionally biased region" description="Low complexity" evidence="6">
    <location>
        <begin position="353"/>
        <end position="375"/>
    </location>
</feature>
<dbReference type="Proteomes" id="UP000184188">
    <property type="component" value="Unassembled WGS sequence"/>
</dbReference>
<accession>A0A1L9STK4</accession>
<dbReference type="RefSeq" id="XP_022584976.1">
    <property type="nucleotide sequence ID" value="XM_022721061.1"/>
</dbReference>
<name>A0A1L9STK4_9EURO</name>
<evidence type="ECO:0000256" key="5">
    <source>
        <dbReference type="ARBA" id="ARBA00037982"/>
    </source>
</evidence>
<feature type="region of interest" description="Disordered" evidence="6">
    <location>
        <begin position="614"/>
        <end position="786"/>
    </location>
</feature>
<keyword evidence="2" id="KW-0547">Nucleotide-binding</keyword>